<protein>
    <submittedName>
        <fullName evidence="2">Putative DNA-binding protein</fullName>
    </submittedName>
</protein>
<dbReference type="Gene3D" id="3.30.950.30">
    <property type="entry name" value="Schlafen, AAA domain"/>
    <property type="match status" value="1"/>
</dbReference>
<accession>A0A4R6TGS6</accession>
<dbReference type="OrthoDB" id="800010at2"/>
<evidence type="ECO:0000313" key="3">
    <source>
        <dbReference type="Proteomes" id="UP000295468"/>
    </source>
</evidence>
<keyword evidence="2" id="KW-0238">DNA-binding</keyword>
<gene>
    <name evidence="2" type="ORF">CLV82_2978</name>
</gene>
<dbReference type="Pfam" id="PF04326">
    <property type="entry name" value="SLFN_AlbA_2"/>
    <property type="match status" value="1"/>
</dbReference>
<dbReference type="GO" id="GO:0003677">
    <property type="term" value="F:DNA binding"/>
    <property type="evidence" value="ECO:0007669"/>
    <property type="project" value="UniProtKB-KW"/>
</dbReference>
<evidence type="ECO:0000313" key="2">
    <source>
        <dbReference type="EMBL" id="TDQ28141.1"/>
    </source>
</evidence>
<dbReference type="InterPro" id="IPR007421">
    <property type="entry name" value="Schlafen_AlbA_2_dom"/>
</dbReference>
<dbReference type="EMBL" id="SNYI01000009">
    <property type="protein sequence ID" value="TDQ28141.1"/>
    <property type="molecule type" value="Genomic_DNA"/>
</dbReference>
<reference evidence="2 3" key="1">
    <citation type="submission" date="2019-03" db="EMBL/GenBank/DDBJ databases">
        <title>Genomic Encyclopedia of Archaeal and Bacterial Type Strains, Phase II (KMG-II): from individual species to whole genera.</title>
        <authorList>
            <person name="Goeker M."/>
        </authorList>
    </citation>
    <scope>NUCLEOTIDE SEQUENCE [LARGE SCALE GENOMIC DNA]</scope>
    <source>
        <strain evidence="2 3">DSM 18435</strain>
    </source>
</reference>
<keyword evidence="3" id="KW-1185">Reference proteome</keyword>
<feature type="domain" description="Schlafen AlbA-2" evidence="1">
    <location>
        <begin position="14"/>
        <end position="151"/>
    </location>
</feature>
<organism evidence="2 3">
    <name type="scientific">Zeaxanthinibacter enoshimensis</name>
    <dbReference type="NCBI Taxonomy" id="392009"/>
    <lineage>
        <taxon>Bacteria</taxon>
        <taxon>Pseudomonadati</taxon>
        <taxon>Bacteroidota</taxon>
        <taxon>Flavobacteriia</taxon>
        <taxon>Flavobacteriales</taxon>
        <taxon>Flavobacteriaceae</taxon>
        <taxon>Zeaxanthinibacter</taxon>
    </lineage>
</organism>
<comment type="caution">
    <text evidence="2">The sequence shown here is derived from an EMBL/GenBank/DDBJ whole genome shotgun (WGS) entry which is preliminary data.</text>
</comment>
<dbReference type="RefSeq" id="WP_133645108.1">
    <property type="nucleotide sequence ID" value="NZ_SNYI01000009.1"/>
</dbReference>
<name>A0A4R6TGS6_9FLAO</name>
<dbReference type="Proteomes" id="UP000295468">
    <property type="component" value="Unassembled WGS sequence"/>
</dbReference>
<proteinExistence type="predicted"/>
<dbReference type="AlphaFoldDB" id="A0A4R6TGS6"/>
<dbReference type="InterPro" id="IPR038461">
    <property type="entry name" value="Schlafen_AlbA_2_dom_sf"/>
</dbReference>
<sequence>MDQAILKILLYNSEGSTLDFKKEDYKLGKNPKKNDLLKDLIAFANHPSNQDKYIFIGVKEKNGMASEFFSIDSPLDDANYQEFVKNSIEPELQFEYQNFTHEGNLMGYFRIFGNNKRPYLFKKDIKKPGINQLEYKQGDGYIRIGTSTKKITRKDLEIIYENRFKSKDRKNDLKVNPIIGIPKKEFYDIGLRYLDIEIVNTSNKSIEFEVELEVYKSDDHLLITEKEMGQILRENHQNSISIFGASGPFIDVTDPFFTSKDNGDSIILSDLRAAQYRLAQRDSITDVFNQNLLLRVKRMKPVRGKIIIRSDDFTDGILEMDLTFDIPNIAQQRL</sequence>
<evidence type="ECO:0000259" key="1">
    <source>
        <dbReference type="Pfam" id="PF04326"/>
    </source>
</evidence>